<organism evidence="5 6">
    <name type="scientific">Thermoproteus uzoniensis (strain 768-20)</name>
    <dbReference type="NCBI Taxonomy" id="999630"/>
    <lineage>
        <taxon>Archaea</taxon>
        <taxon>Thermoproteota</taxon>
        <taxon>Thermoprotei</taxon>
        <taxon>Thermoproteales</taxon>
        <taxon>Thermoproteaceae</taxon>
        <taxon>Thermoproteus</taxon>
    </lineage>
</organism>
<dbReference type="Gene3D" id="1.20.1270.90">
    <property type="entry name" value="AF1782-like"/>
    <property type="match status" value="1"/>
</dbReference>
<evidence type="ECO:0000313" key="6">
    <source>
        <dbReference type="Proteomes" id="UP000008138"/>
    </source>
</evidence>
<dbReference type="SUPFAM" id="SSF52374">
    <property type="entry name" value="Nucleotidylyl transferase"/>
    <property type="match status" value="1"/>
</dbReference>
<dbReference type="InterPro" id="IPR036809">
    <property type="entry name" value="AF1782-like_sf"/>
</dbReference>
<dbReference type="KEGG" id="tuz:TUZN_1850"/>
<dbReference type="EMBL" id="CP002590">
    <property type="protein sequence ID" value="AEA13310.1"/>
    <property type="molecule type" value="Genomic_DNA"/>
</dbReference>
<dbReference type="PANTHER" id="PTHR43793:SF1">
    <property type="entry name" value="FAD SYNTHASE"/>
    <property type="match status" value="1"/>
</dbReference>
<dbReference type="InterPro" id="IPR050385">
    <property type="entry name" value="Archaeal_FAD_synthase"/>
</dbReference>
<dbReference type="GO" id="GO:0016779">
    <property type="term" value="F:nucleotidyltransferase activity"/>
    <property type="evidence" value="ECO:0007669"/>
    <property type="project" value="UniProtKB-KW"/>
</dbReference>
<dbReference type="eggNOG" id="arCOG01224">
    <property type="taxonomic scope" value="Archaea"/>
</dbReference>
<dbReference type="Pfam" id="PF01467">
    <property type="entry name" value="CTP_transf_like"/>
    <property type="match status" value="1"/>
</dbReference>
<dbReference type="InterPro" id="IPR004821">
    <property type="entry name" value="Cyt_trans-like"/>
</dbReference>
<dbReference type="OrthoDB" id="1912at2157"/>
<dbReference type="Pfam" id="PF04010">
    <property type="entry name" value="DUF357"/>
    <property type="match status" value="1"/>
</dbReference>
<keyword evidence="6" id="KW-1185">Reference proteome</keyword>
<evidence type="ECO:0000259" key="3">
    <source>
        <dbReference type="Pfam" id="PF01467"/>
    </source>
</evidence>
<feature type="domain" description="DUF357" evidence="4">
    <location>
        <begin position="7"/>
        <end position="69"/>
    </location>
</feature>
<accession>F2L3Z8</accession>
<dbReference type="RefSeq" id="WP_013680645.1">
    <property type="nucleotide sequence ID" value="NC_015315.1"/>
</dbReference>
<sequence>MERAEIYVRNLERALGTLKVLDDRAREVVELAEAYLRDSKYYLSRGDVFTSVAAASYAEGLLDALRLLGYADFVWSRPSEIEKNYKKVLIAGTFELLHPGHISYMEQAWRLGRVVAVVSRDTNAAKIKGRSISVPAENRARVVSSIYYVHKARIGYEDDMLRVVEEERPDVVLLGANQPFDERSLAEKFRRRGIEAQILRAEPYECDLCSTTRIINKILETFCEGSRRV</sequence>
<dbReference type="InterPro" id="IPR023140">
    <property type="entry name" value="DUF357"/>
</dbReference>
<dbReference type="InterPro" id="IPR014729">
    <property type="entry name" value="Rossmann-like_a/b/a_fold"/>
</dbReference>
<keyword evidence="1" id="KW-0808">Transferase</keyword>
<dbReference type="STRING" id="999630.TUZN_1850"/>
<reference key="2">
    <citation type="submission" date="2011-03" db="EMBL/GenBank/DDBJ databases">
        <title>Complete genome sequence of the thermoacidophilic crenarchaeon Thermoproteus uzoniensis 768-20.</title>
        <authorList>
            <person name="Mardanov A.V."/>
            <person name="Gumerov V.M."/>
            <person name="Beletsky A.V."/>
            <person name="Prokofeva M.I."/>
            <person name="Bonch-Osmolovskaya E.A."/>
            <person name="Ravin N.V."/>
            <person name="Skryabin K.G."/>
        </authorList>
    </citation>
    <scope>NUCLEOTIDE SEQUENCE</scope>
    <source>
        <strain>768-20</strain>
    </source>
</reference>
<evidence type="ECO:0000259" key="4">
    <source>
        <dbReference type="Pfam" id="PF04010"/>
    </source>
</evidence>
<dbReference type="PANTHER" id="PTHR43793">
    <property type="entry name" value="FAD SYNTHASE"/>
    <property type="match status" value="1"/>
</dbReference>
<dbReference type="eggNOG" id="arCOG01222">
    <property type="taxonomic scope" value="Archaea"/>
</dbReference>
<keyword evidence="2" id="KW-0548">Nucleotidyltransferase</keyword>
<dbReference type="HOGENOM" id="CLU_1212640_0_0_2"/>
<dbReference type="AlphaFoldDB" id="F2L3Z8"/>
<evidence type="ECO:0000313" key="5">
    <source>
        <dbReference type="EMBL" id="AEA13310.1"/>
    </source>
</evidence>
<reference evidence="5 6" key="1">
    <citation type="journal article" date="2011" name="J. Bacteriol.">
        <title>Complete genome sequence of the thermoacidophilic crenarchaeon Thermoproteus uzoniensis 768-20.</title>
        <authorList>
            <person name="Mardanov A.V."/>
            <person name="Gumerov V.M."/>
            <person name="Beletsky A.V."/>
            <person name="Prokofeva M.I."/>
            <person name="Bonch-Osmolovskaya E.A."/>
            <person name="Ravin N.V."/>
            <person name="Skryabin K.G."/>
        </authorList>
    </citation>
    <scope>NUCLEOTIDE SEQUENCE [LARGE SCALE GENOMIC DNA]</scope>
    <source>
        <strain evidence="5 6">768-20</strain>
    </source>
</reference>
<dbReference type="GeneID" id="10361363"/>
<dbReference type="NCBIfam" id="TIGR00125">
    <property type="entry name" value="cyt_tran_rel"/>
    <property type="match status" value="1"/>
</dbReference>
<evidence type="ECO:0000256" key="1">
    <source>
        <dbReference type="ARBA" id="ARBA00022679"/>
    </source>
</evidence>
<dbReference type="SUPFAM" id="SSF158372">
    <property type="entry name" value="AF1782-like"/>
    <property type="match status" value="1"/>
</dbReference>
<proteinExistence type="predicted"/>
<name>F2L3Z8_THEU7</name>
<dbReference type="Gene3D" id="3.40.50.620">
    <property type="entry name" value="HUPs"/>
    <property type="match status" value="1"/>
</dbReference>
<evidence type="ECO:0000256" key="2">
    <source>
        <dbReference type="ARBA" id="ARBA00022695"/>
    </source>
</evidence>
<dbReference type="Proteomes" id="UP000008138">
    <property type="component" value="Chromosome"/>
</dbReference>
<protein>
    <submittedName>
        <fullName evidence="5">Cytidyltransferase-related domain protein</fullName>
    </submittedName>
</protein>
<gene>
    <name evidence="5" type="ordered locus">TUZN_1850</name>
</gene>
<feature type="domain" description="Cytidyltransferase-like" evidence="3">
    <location>
        <begin position="90"/>
        <end position="216"/>
    </location>
</feature>